<reference evidence="1" key="1">
    <citation type="journal article" date="2014" name="Int. J. Syst. Evol. Microbiol.">
        <title>Complete genome sequence of Corynebacterium casei LMG S-19264T (=DSM 44701T), isolated from a smear-ripened cheese.</title>
        <authorList>
            <consortium name="US DOE Joint Genome Institute (JGI-PGF)"/>
            <person name="Walter F."/>
            <person name="Albersmeier A."/>
            <person name="Kalinowski J."/>
            <person name="Ruckert C."/>
        </authorList>
    </citation>
    <scope>NUCLEOTIDE SEQUENCE</scope>
    <source>
        <strain evidence="1">KCTC 32255</strain>
    </source>
</reference>
<dbReference type="SUPFAM" id="SSF51412">
    <property type="entry name" value="Inosine monophosphate dehydrogenase (IMPDH)"/>
    <property type="match status" value="1"/>
</dbReference>
<proteinExistence type="predicted"/>
<dbReference type="Pfam" id="PF03060">
    <property type="entry name" value="NMO"/>
    <property type="match status" value="1"/>
</dbReference>
<dbReference type="Gene3D" id="3.20.20.70">
    <property type="entry name" value="Aldolase class I"/>
    <property type="match status" value="1"/>
</dbReference>
<name>A0A918PMK7_9SPHN</name>
<dbReference type="EMBL" id="BMZA01000019">
    <property type="protein sequence ID" value="GGZ14833.1"/>
    <property type="molecule type" value="Genomic_DNA"/>
</dbReference>
<gene>
    <name evidence="1" type="ORF">GCM10011614_32260</name>
</gene>
<dbReference type="AlphaFoldDB" id="A0A918PMK7"/>
<dbReference type="Proteomes" id="UP000648075">
    <property type="component" value="Unassembled WGS sequence"/>
</dbReference>
<evidence type="ECO:0008006" key="3">
    <source>
        <dbReference type="Google" id="ProtNLM"/>
    </source>
</evidence>
<reference evidence="1" key="2">
    <citation type="submission" date="2020-09" db="EMBL/GenBank/DDBJ databases">
        <authorList>
            <person name="Sun Q."/>
            <person name="Kim S."/>
        </authorList>
    </citation>
    <scope>NUCLEOTIDE SEQUENCE</scope>
    <source>
        <strain evidence="1">KCTC 32255</strain>
    </source>
</reference>
<comment type="caution">
    <text evidence="1">The sequence shown here is derived from an EMBL/GenBank/DDBJ whole genome shotgun (WGS) entry which is preliminary data.</text>
</comment>
<accession>A0A918PMK7</accession>
<dbReference type="InterPro" id="IPR013785">
    <property type="entry name" value="Aldolase_TIM"/>
</dbReference>
<evidence type="ECO:0000313" key="2">
    <source>
        <dbReference type="Proteomes" id="UP000648075"/>
    </source>
</evidence>
<sequence>MMHSFENHRVVRHTGAEFPIFQAPIGVISRESLVSAVVAAGAVGLIETMFLDPAGMQEQFDFVRARTNRPIGLHFAIDWLIERPEQEKAMLK</sequence>
<organism evidence="1 2">
    <name type="scientific">Novosphingobium colocasiae</name>
    <dbReference type="NCBI Taxonomy" id="1256513"/>
    <lineage>
        <taxon>Bacteria</taxon>
        <taxon>Pseudomonadati</taxon>
        <taxon>Pseudomonadota</taxon>
        <taxon>Alphaproteobacteria</taxon>
        <taxon>Sphingomonadales</taxon>
        <taxon>Sphingomonadaceae</taxon>
        <taxon>Novosphingobium</taxon>
    </lineage>
</organism>
<protein>
    <recommendedName>
        <fullName evidence="3">Nitronate monooxygenase</fullName>
    </recommendedName>
</protein>
<keyword evidence="2" id="KW-1185">Reference proteome</keyword>
<evidence type="ECO:0000313" key="1">
    <source>
        <dbReference type="EMBL" id="GGZ14833.1"/>
    </source>
</evidence>